<sequence>MINYESKQNPQDFSRDTRLSPADIPTQHAFIRELFLTFYSEQGYIVAPPSPLLPEEDTSVIFTGATITALKGQLQEGIKSPGYCMVQKCLRVKRLEQMYDLSIYPDWTHYFTMCGILAAPERREEVIDETYQLLTQLLGLAPQNILIRAFSQDHDLFGPLQMRGITVQENTEPMTYYRWTYGIPNICGRGITFLLRHDGQDNYRELGNIISVEDSDATVRAYEFGFGLESLLSKMHGHKKPMEVNMISAVVPYREGPQETFLDTLVATVVIYHHGVEPGRGKEKHVLKKLVKGLSYIRRKMEISIEQIREQGNLFEKAEFGEASGSGDKLVADVREYEGRLTKYVDYAKNQVHAHRLRGQMGQYLVDKLKREGENLGITPADVEEVVVLVLQ</sequence>
<gene>
    <name evidence="3" type="ORF">UU42_C0005G0015</name>
</gene>
<dbReference type="InterPro" id="IPR045864">
    <property type="entry name" value="aa-tRNA-synth_II/BPL/LPL"/>
</dbReference>
<evidence type="ECO:0000313" key="3">
    <source>
        <dbReference type="EMBL" id="KKR92052.1"/>
    </source>
</evidence>
<evidence type="ECO:0000256" key="1">
    <source>
        <dbReference type="SAM" id="MobiDB-lite"/>
    </source>
</evidence>
<accession>A0A0G0XVU4</accession>
<dbReference type="Gene3D" id="3.30.930.10">
    <property type="entry name" value="Bira Bifunctional Protein, Domain 2"/>
    <property type="match status" value="1"/>
</dbReference>
<dbReference type="GO" id="GO:0006419">
    <property type="term" value="P:alanyl-tRNA aminoacylation"/>
    <property type="evidence" value="ECO:0007669"/>
    <property type="project" value="InterPro"/>
</dbReference>
<feature type="compositionally biased region" description="Polar residues" evidence="1">
    <location>
        <begin position="1"/>
        <end position="12"/>
    </location>
</feature>
<dbReference type="GO" id="GO:0005524">
    <property type="term" value="F:ATP binding"/>
    <property type="evidence" value="ECO:0007669"/>
    <property type="project" value="InterPro"/>
</dbReference>
<organism evidence="3 4">
    <name type="scientific">Candidatus Woesebacteria bacterium GW2011_GWA1_41_13b</name>
    <dbReference type="NCBI Taxonomy" id="1618555"/>
    <lineage>
        <taxon>Bacteria</taxon>
        <taxon>Candidatus Woeseibacteriota</taxon>
    </lineage>
</organism>
<reference evidence="3 4" key="1">
    <citation type="journal article" date="2015" name="Nature">
        <title>rRNA introns, odd ribosomes, and small enigmatic genomes across a large radiation of phyla.</title>
        <authorList>
            <person name="Brown C.T."/>
            <person name="Hug L.A."/>
            <person name="Thomas B.C."/>
            <person name="Sharon I."/>
            <person name="Castelle C.J."/>
            <person name="Singh A."/>
            <person name="Wilkins M.J."/>
            <person name="Williams K.H."/>
            <person name="Banfield J.F."/>
        </authorList>
    </citation>
    <scope>NUCLEOTIDE SEQUENCE [LARGE SCALE GENOMIC DNA]</scope>
</reference>
<dbReference type="SUPFAM" id="SSF55681">
    <property type="entry name" value="Class II aaRS and biotin synthetases"/>
    <property type="match status" value="1"/>
</dbReference>
<dbReference type="Pfam" id="PF01411">
    <property type="entry name" value="tRNA-synt_2c"/>
    <property type="match status" value="1"/>
</dbReference>
<proteinExistence type="predicted"/>
<evidence type="ECO:0000313" key="4">
    <source>
        <dbReference type="Proteomes" id="UP000034676"/>
    </source>
</evidence>
<dbReference type="EMBL" id="LCAO01000005">
    <property type="protein sequence ID" value="KKR92052.1"/>
    <property type="molecule type" value="Genomic_DNA"/>
</dbReference>
<feature type="domain" description="Alanyl-tRNA synthetase class IIc N-terminal" evidence="2">
    <location>
        <begin position="31"/>
        <end position="163"/>
    </location>
</feature>
<dbReference type="AlphaFoldDB" id="A0A0G0XVU4"/>
<name>A0A0G0XVU4_9BACT</name>
<comment type="caution">
    <text evidence="3">The sequence shown here is derived from an EMBL/GenBank/DDBJ whole genome shotgun (WGS) entry which is preliminary data.</text>
</comment>
<evidence type="ECO:0000259" key="2">
    <source>
        <dbReference type="Pfam" id="PF01411"/>
    </source>
</evidence>
<protein>
    <recommendedName>
        <fullName evidence="2">Alanyl-tRNA synthetase class IIc N-terminal domain-containing protein</fullName>
    </recommendedName>
</protein>
<dbReference type="GO" id="GO:0004813">
    <property type="term" value="F:alanine-tRNA ligase activity"/>
    <property type="evidence" value="ECO:0007669"/>
    <property type="project" value="InterPro"/>
</dbReference>
<dbReference type="InterPro" id="IPR018164">
    <property type="entry name" value="Ala-tRNA-synth_IIc_N"/>
</dbReference>
<feature type="region of interest" description="Disordered" evidence="1">
    <location>
        <begin position="1"/>
        <end position="20"/>
    </location>
</feature>
<dbReference type="Proteomes" id="UP000034676">
    <property type="component" value="Unassembled WGS sequence"/>
</dbReference>